<keyword evidence="2" id="KW-1185">Reference proteome</keyword>
<organism evidence="1 2">
    <name type="scientific">Gaoshiqia sediminis</name>
    <dbReference type="NCBI Taxonomy" id="2986998"/>
    <lineage>
        <taxon>Bacteria</taxon>
        <taxon>Pseudomonadati</taxon>
        <taxon>Bacteroidota</taxon>
        <taxon>Bacteroidia</taxon>
        <taxon>Marinilabiliales</taxon>
        <taxon>Prolixibacteraceae</taxon>
        <taxon>Gaoshiqia</taxon>
    </lineage>
</organism>
<reference evidence="1" key="1">
    <citation type="submission" date="2022-10" db="EMBL/GenBank/DDBJ databases">
        <title>Gaoshiqiia sediminis gen. nov., sp. nov., isolated from coastal sediment.</title>
        <authorList>
            <person name="Yu W.X."/>
            <person name="Mu D.S."/>
            <person name="Du J.Z."/>
            <person name="Liang Y.Q."/>
        </authorList>
    </citation>
    <scope>NUCLEOTIDE SEQUENCE</scope>
    <source>
        <strain evidence="1">A06</strain>
    </source>
</reference>
<evidence type="ECO:0000313" key="2">
    <source>
        <dbReference type="Proteomes" id="UP001163821"/>
    </source>
</evidence>
<evidence type="ECO:0000313" key="1">
    <source>
        <dbReference type="EMBL" id="MCW0484424.1"/>
    </source>
</evidence>
<comment type="caution">
    <text evidence="1">The sequence shown here is derived from an EMBL/GenBank/DDBJ whole genome shotgun (WGS) entry which is preliminary data.</text>
</comment>
<dbReference type="Proteomes" id="UP001163821">
    <property type="component" value="Unassembled WGS sequence"/>
</dbReference>
<accession>A0AA41Y6P7</accession>
<dbReference type="RefSeq" id="WP_282593017.1">
    <property type="nucleotide sequence ID" value="NZ_JAPAAF010000036.1"/>
</dbReference>
<evidence type="ECO:0008006" key="3">
    <source>
        <dbReference type="Google" id="ProtNLM"/>
    </source>
</evidence>
<protein>
    <recommendedName>
        <fullName evidence="3">DUF937 domain-containing protein</fullName>
    </recommendedName>
</protein>
<proteinExistence type="predicted"/>
<dbReference type="AlphaFoldDB" id="A0AA41Y6P7"/>
<name>A0AA41Y6P7_9BACT</name>
<dbReference type="EMBL" id="JAPAAF010000036">
    <property type="protein sequence ID" value="MCW0484424.1"/>
    <property type="molecule type" value="Genomic_DNA"/>
</dbReference>
<sequence length="147" mass="15210">MIDEFLNTIKGELGEKLLSQLNVPSDKLEGLTSTAATTVKEGIAEKLQSGKINDILGLLGQGGASSAFAGSLTNNMIGNFVSKLGLSKEMSGSIATVAVPFIIGKLKDFADRKGKNNAEGLTDLLGDVVKGSLKDKLLGGLGKKLGF</sequence>
<gene>
    <name evidence="1" type="ORF">N2K84_16920</name>
</gene>